<feature type="domain" description="Helicase C-terminal" evidence="8">
    <location>
        <begin position="559"/>
        <end position="727"/>
    </location>
</feature>
<dbReference type="InParanoid" id="A0A7M7NUE1"/>
<dbReference type="CDD" id="cd18791">
    <property type="entry name" value="SF2_C_RHA"/>
    <property type="match status" value="1"/>
</dbReference>
<keyword evidence="4" id="KW-0347">Helicase</keyword>
<dbReference type="PANTHER" id="PTHR18934">
    <property type="entry name" value="ATP-DEPENDENT RNA HELICASE"/>
    <property type="match status" value="1"/>
</dbReference>
<feature type="region of interest" description="Disordered" evidence="6">
    <location>
        <begin position="1"/>
        <end position="204"/>
    </location>
</feature>
<feature type="compositionally biased region" description="Basic and acidic residues" evidence="6">
    <location>
        <begin position="894"/>
        <end position="906"/>
    </location>
</feature>
<dbReference type="Pfam" id="PF00271">
    <property type="entry name" value="Helicase_C"/>
    <property type="match status" value="1"/>
</dbReference>
<keyword evidence="5" id="KW-0067">ATP-binding</keyword>
<dbReference type="PANTHER" id="PTHR18934:SF221">
    <property type="entry name" value="ATP-DEPENDENT RNA HELICASE DHX34-RELATED"/>
    <property type="match status" value="1"/>
</dbReference>
<feature type="compositionally biased region" description="Basic and acidic residues" evidence="6">
    <location>
        <begin position="175"/>
        <end position="200"/>
    </location>
</feature>
<dbReference type="GeneID" id="579417"/>
<dbReference type="Pfam" id="PF04408">
    <property type="entry name" value="WHD_HA2"/>
    <property type="match status" value="1"/>
</dbReference>
<evidence type="ECO:0000259" key="7">
    <source>
        <dbReference type="PROSITE" id="PS51192"/>
    </source>
</evidence>
<dbReference type="GO" id="GO:0003723">
    <property type="term" value="F:RNA binding"/>
    <property type="evidence" value="ECO:0000318"/>
    <property type="project" value="GO_Central"/>
</dbReference>
<evidence type="ECO:0000313" key="10">
    <source>
        <dbReference type="Proteomes" id="UP000007110"/>
    </source>
</evidence>
<dbReference type="EnsemblMetazoa" id="XM_030985786">
    <property type="protein sequence ID" value="XP_030841646"/>
    <property type="gene ID" value="LOC579417"/>
</dbReference>
<keyword evidence="10" id="KW-1185">Reference proteome</keyword>
<dbReference type="Proteomes" id="UP000007110">
    <property type="component" value="Unassembled WGS sequence"/>
</dbReference>
<feature type="compositionally biased region" description="Basic and acidic residues" evidence="6">
    <location>
        <begin position="131"/>
        <end position="145"/>
    </location>
</feature>
<dbReference type="GO" id="GO:0000184">
    <property type="term" value="P:nuclear-transcribed mRNA catabolic process, nonsense-mediated decay"/>
    <property type="evidence" value="ECO:0000318"/>
    <property type="project" value="GO_Central"/>
</dbReference>
<dbReference type="SMART" id="SM00487">
    <property type="entry name" value="DEXDc"/>
    <property type="match status" value="1"/>
</dbReference>
<reference evidence="9" key="2">
    <citation type="submission" date="2021-01" db="UniProtKB">
        <authorList>
            <consortium name="EnsemblMetazoa"/>
        </authorList>
    </citation>
    <scope>IDENTIFICATION</scope>
</reference>
<dbReference type="FunFam" id="1.20.120.1080:FF:000005">
    <property type="entry name" value="ATP-dependent helicase HrpA"/>
    <property type="match status" value="1"/>
</dbReference>
<dbReference type="FunFam" id="3.40.50.300:FF:000540">
    <property type="entry name" value="probable ATP-dependent RNA helicase DHX34"/>
    <property type="match status" value="1"/>
</dbReference>
<dbReference type="InterPro" id="IPR011545">
    <property type="entry name" value="DEAD/DEAH_box_helicase_dom"/>
</dbReference>
<feature type="compositionally biased region" description="Acidic residues" evidence="6">
    <location>
        <begin position="934"/>
        <end position="947"/>
    </location>
</feature>
<dbReference type="InterPro" id="IPR001650">
    <property type="entry name" value="Helicase_C-like"/>
</dbReference>
<feature type="compositionally biased region" description="Basic and acidic residues" evidence="6">
    <location>
        <begin position="24"/>
        <end position="60"/>
    </location>
</feature>
<evidence type="ECO:0000256" key="3">
    <source>
        <dbReference type="ARBA" id="ARBA00022801"/>
    </source>
</evidence>
<dbReference type="Pfam" id="PF07717">
    <property type="entry name" value="OB_NTP_bind"/>
    <property type="match status" value="1"/>
</dbReference>
<evidence type="ECO:0000259" key="8">
    <source>
        <dbReference type="PROSITE" id="PS51194"/>
    </source>
</evidence>
<dbReference type="Pfam" id="PF00270">
    <property type="entry name" value="DEAD"/>
    <property type="match status" value="1"/>
</dbReference>
<keyword evidence="3" id="KW-0378">Hydrolase</keyword>
<dbReference type="InterPro" id="IPR027417">
    <property type="entry name" value="P-loop_NTPase"/>
</dbReference>
<evidence type="ECO:0000256" key="1">
    <source>
        <dbReference type="ARBA" id="ARBA00012552"/>
    </source>
</evidence>
<dbReference type="Pfam" id="PF21010">
    <property type="entry name" value="HA2_C"/>
    <property type="match status" value="1"/>
</dbReference>
<accession>A0A7M7NUE1</accession>
<dbReference type="SMART" id="SM00490">
    <property type="entry name" value="HELICc"/>
    <property type="match status" value="1"/>
</dbReference>
<evidence type="ECO:0000256" key="5">
    <source>
        <dbReference type="ARBA" id="ARBA00022840"/>
    </source>
</evidence>
<evidence type="ECO:0000256" key="4">
    <source>
        <dbReference type="ARBA" id="ARBA00022806"/>
    </source>
</evidence>
<evidence type="ECO:0000256" key="6">
    <source>
        <dbReference type="SAM" id="MobiDB-lite"/>
    </source>
</evidence>
<dbReference type="GO" id="GO:0003724">
    <property type="term" value="F:RNA helicase activity"/>
    <property type="evidence" value="ECO:0007669"/>
    <property type="project" value="UniProtKB-EC"/>
</dbReference>
<dbReference type="OrthoDB" id="10253254at2759"/>
<dbReference type="Gene3D" id="1.20.120.1080">
    <property type="match status" value="1"/>
</dbReference>
<dbReference type="SMART" id="SM00847">
    <property type="entry name" value="HA2"/>
    <property type="match status" value="1"/>
</dbReference>
<organism evidence="9 10">
    <name type="scientific">Strongylocentrotus purpuratus</name>
    <name type="common">Purple sea urchin</name>
    <dbReference type="NCBI Taxonomy" id="7668"/>
    <lineage>
        <taxon>Eukaryota</taxon>
        <taxon>Metazoa</taxon>
        <taxon>Echinodermata</taxon>
        <taxon>Eleutherozoa</taxon>
        <taxon>Echinozoa</taxon>
        <taxon>Echinoidea</taxon>
        <taxon>Euechinoidea</taxon>
        <taxon>Echinacea</taxon>
        <taxon>Camarodonta</taxon>
        <taxon>Echinidea</taxon>
        <taxon>Strongylocentrotidae</taxon>
        <taxon>Strongylocentrotus</taxon>
    </lineage>
</organism>
<feature type="compositionally biased region" description="Basic and acidic residues" evidence="6">
    <location>
        <begin position="67"/>
        <end position="91"/>
    </location>
</feature>
<dbReference type="PROSITE" id="PS00690">
    <property type="entry name" value="DEAH_ATP_HELICASE"/>
    <property type="match status" value="1"/>
</dbReference>
<feature type="compositionally biased region" description="Basic and acidic residues" evidence="6">
    <location>
        <begin position="101"/>
        <end position="118"/>
    </location>
</feature>
<dbReference type="InterPro" id="IPR007502">
    <property type="entry name" value="Helicase-assoc_dom"/>
</dbReference>
<feature type="compositionally biased region" description="Basic and acidic residues" evidence="6">
    <location>
        <begin position="1"/>
        <end position="17"/>
    </location>
</feature>
<dbReference type="AlphaFoldDB" id="A0A7M7NUE1"/>
<dbReference type="GO" id="GO:0005524">
    <property type="term" value="F:ATP binding"/>
    <property type="evidence" value="ECO:0007669"/>
    <property type="project" value="UniProtKB-KW"/>
</dbReference>
<evidence type="ECO:0000313" key="9">
    <source>
        <dbReference type="EnsemblMetazoa" id="XP_030841646"/>
    </source>
</evidence>
<dbReference type="Gene3D" id="3.40.50.300">
    <property type="entry name" value="P-loop containing nucleotide triphosphate hydrolases"/>
    <property type="match status" value="2"/>
</dbReference>
<dbReference type="CTD" id="9704"/>
<dbReference type="FunFam" id="3.40.50.300:FF:000725">
    <property type="entry name" value="probable ATP-dependent RNA helicase DHX34"/>
    <property type="match status" value="1"/>
</dbReference>
<name>A0A7M7NUE1_STRPU</name>
<proteinExistence type="predicted"/>
<keyword evidence="2" id="KW-0547">Nucleotide-binding</keyword>
<dbReference type="GO" id="GO:0016787">
    <property type="term" value="F:hydrolase activity"/>
    <property type="evidence" value="ECO:0007669"/>
    <property type="project" value="UniProtKB-KW"/>
</dbReference>
<dbReference type="SUPFAM" id="SSF52540">
    <property type="entry name" value="P-loop containing nucleoside triphosphate hydrolases"/>
    <property type="match status" value="1"/>
</dbReference>
<dbReference type="EC" id="3.6.4.13" evidence="1"/>
<dbReference type="InterPro" id="IPR011709">
    <property type="entry name" value="DEAD-box_helicase_OB_fold"/>
</dbReference>
<dbReference type="InterPro" id="IPR002464">
    <property type="entry name" value="DNA/RNA_helicase_DEAH_CS"/>
</dbReference>
<feature type="compositionally biased region" description="Basic residues" evidence="6">
    <location>
        <begin position="907"/>
        <end position="928"/>
    </location>
</feature>
<dbReference type="KEGG" id="spu:579417"/>
<feature type="region of interest" description="Disordered" evidence="6">
    <location>
        <begin position="894"/>
        <end position="950"/>
    </location>
</feature>
<dbReference type="CDD" id="cd17979">
    <property type="entry name" value="DEXHc_DHX34"/>
    <property type="match status" value="1"/>
</dbReference>
<dbReference type="InterPro" id="IPR014001">
    <property type="entry name" value="Helicase_ATP-bd"/>
</dbReference>
<protein>
    <recommendedName>
        <fullName evidence="1">RNA helicase</fullName>
        <ecNumber evidence="1">3.6.4.13</ecNumber>
    </recommendedName>
</protein>
<sequence length="1234" mass="142211">MPRDRSDEDRYRRSSDHSRRHHERRDERKSHHESHRERSSYSERSQREDYERHDSSSRRRDSNHRHRYDESSSRYDDTKHEYRKEREDGTRNKIKSSSRSSPERHRERRPSRFSDLHVRKPSWNFYGYTSDDIKDAEKLQKERDTSTSNSGGTVISTGLRASSAFTGSSSNQNLEHQDRTQEEMKRTDKQRSEEQGKPETETSSVAWSFDWDRHRYELDKLFFDDDGVLKRGSSDYGDFWSFFERYQSFQSKKQARLGSHKAKKTEEDKHAKTGKLKLPRTFDKRHSINLEMTVPSKHTLKSYSHVTASGEEKDELTSERVLEFKKVLLLYLGFNQKQQFNKVVKLRKDQCNLPIAKYRETIVEAVRKNSVVIVAGDTGCGKSTQVPQYLMSAGFDSVAVTQPRRIACISLAKRVGYETLHEYGSQVGYQIRFETTKTQATKLLFLTEGLLLRQLQLDPVLSQYSVLILDEVHERHLHGDFLLGVLRCMMEQRDDLKLVLMSATININLFSNYFKDAPVIQVPGRLYPIQVEYVPIKESEQGSKSERLDARPYLRIMQRIDHKYPDSERGDLLVFLSGVSEISSVVEAAKMYASQTNRWIVLPLHSSLSVAEQDKAFDISPEGVRKCIVSTNIAETSVTIDGVRFIVDSGKVKEMNYNSQAKMQQLQEFWISRASSEQRKGRAGRTGPGVCFRLYGEDDYDAFQAYSTPEIQRVPLDSLLLQMVALGLKRPREFPFIEAPPANSIENSITFLKEQGALSEKEKLTPVGRMLSQLPVDVVIGKMLIMGTIFKMIDPVLSIAAALSVQSPFTSRAHRDHDAMSARKSLESDHGDPFTLLNAYDEWIQMKASGGSSSRKWCKRRGLEEQRFYEMSKLKKQFKELLDTNNLLGMKDARREYSSLERQSRNRERKRLRELKRKTQNSSKKRKLLKLENEDFDDSDEDEESDDDASKLQDIQFKLSHDVTEMEAKSNMNRSLLNREINLLKVILCSGLYPQLAIADDCNSYRKESDQVFHTKAKPFVVLHPTGIFATNPDVLEPPDGDTLPEETTGKRGALSAKHQLLSYVSLLETNKPYLMNTMRVPALQTMLLYARSLDTNQQCTRLIVDEWLEFCFADSEAAEDILPVVLHLRATWIKVLEMRLKESQRSLNFGAADLRVVHLERLLARKLAEYLSSHVEYTMRKLGATDLQHLYIGSSGGLLKSSDDEFFSTFSKDSEPHPTKGGWKVTDFMTYGW</sequence>
<feature type="compositionally biased region" description="Polar residues" evidence="6">
    <location>
        <begin position="146"/>
        <end position="174"/>
    </location>
</feature>
<dbReference type="OMA" id="CIFANSP"/>
<reference evidence="10" key="1">
    <citation type="submission" date="2015-02" db="EMBL/GenBank/DDBJ databases">
        <title>Genome sequencing for Strongylocentrotus purpuratus.</title>
        <authorList>
            <person name="Murali S."/>
            <person name="Liu Y."/>
            <person name="Vee V."/>
            <person name="English A."/>
            <person name="Wang M."/>
            <person name="Skinner E."/>
            <person name="Han Y."/>
            <person name="Muzny D.M."/>
            <person name="Worley K.C."/>
            <person name="Gibbs R.A."/>
        </authorList>
    </citation>
    <scope>NUCLEOTIDE SEQUENCE</scope>
</reference>
<dbReference type="PROSITE" id="PS51192">
    <property type="entry name" value="HELICASE_ATP_BIND_1"/>
    <property type="match status" value="1"/>
</dbReference>
<dbReference type="RefSeq" id="XP_030841646.1">
    <property type="nucleotide sequence ID" value="XM_030985786.1"/>
</dbReference>
<dbReference type="PROSITE" id="PS51194">
    <property type="entry name" value="HELICASE_CTER"/>
    <property type="match status" value="1"/>
</dbReference>
<feature type="domain" description="Helicase ATP-binding" evidence="7">
    <location>
        <begin position="363"/>
        <end position="523"/>
    </location>
</feature>
<evidence type="ECO:0000256" key="2">
    <source>
        <dbReference type="ARBA" id="ARBA00022741"/>
    </source>
</evidence>
<dbReference type="GO" id="GO:0004386">
    <property type="term" value="F:helicase activity"/>
    <property type="evidence" value="ECO:0000318"/>
    <property type="project" value="GO_Central"/>
</dbReference>
<dbReference type="InterPro" id="IPR048333">
    <property type="entry name" value="HA2_WH"/>
</dbReference>